<evidence type="ECO:0000313" key="2">
    <source>
        <dbReference type="Proteomes" id="UP000708208"/>
    </source>
</evidence>
<gene>
    <name evidence="1" type="ORF">AFUS01_LOCUS33946</name>
</gene>
<feature type="non-terminal residue" evidence="1">
    <location>
        <position position="1"/>
    </location>
</feature>
<comment type="caution">
    <text evidence="1">The sequence shown here is derived from an EMBL/GenBank/DDBJ whole genome shotgun (WGS) entry which is preliminary data.</text>
</comment>
<organism evidence="1 2">
    <name type="scientific">Allacma fusca</name>
    <dbReference type="NCBI Taxonomy" id="39272"/>
    <lineage>
        <taxon>Eukaryota</taxon>
        <taxon>Metazoa</taxon>
        <taxon>Ecdysozoa</taxon>
        <taxon>Arthropoda</taxon>
        <taxon>Hexapoda</taxon>
        <taxon>Collembola</taxon>
        <taxon>Symphypleona</taxon>
        <taxon>Sminthuridae</taxon>
        <taxon>Allacma</taxon>
    </lineage>
</organism>
<keyword evidence="2" id="KW-1185">Reference proteome</keyword>
<name>A0A8J2KZS0_9HEXA</name>
<proteinExistence type="predicted"/>
<sequence>MVKIQDQELKVFFKYPNAPPTIIIKTDVELPYDTGFVVTDRRFSITKEYAHFDQPNEEDRRFVSDLLDEMGVRPVDTHADHREPVAAKRIYYNPKQDPKLKMKAVVKL</sequence>
<accession>A0A8J2KZS0</accession>
<protein>
    <submittedName>
        <fullName evidence="1">Uncharacterized protein</fullName>
    </submittedName>
</protein>
<dbReference type="EMBL" id="CAJVCH010530471">
    <property type="protein sequence ID" value="CAG7823746.1"/>
    <property type="molecule type" value="Genomic_DNA"/>
</dbReference>
<dbReference type="AlphaFoldDB" id="A0A8J2KZS0"/>
<reference evidence="1" key="1">
    <citation type="submission" date="2021-06" db="EMBL/GenBank/DDBJ databases">
        <authorList>
            <person name="Hodson N. C."/>
            <person name="Mongue J. A."/>
            <person name="Jaron S. K."/>
        </authorList>
    </citation>
    <scope>NUCLEOTIDE SEQUENCE</scope>
</reference>
<dbReference type="Proteomes" id="UP000708208">
    <property type="component" value="Unassembled WGS sequence"/>
</dbReference>
<evidence type="ECO:0000313" key="1">
    <source>
        <dbReference type="EMBL" id="CAG7823746.1"/>
    </source>
</evidence>